<name>A0A426ZDD9_ENSVE</name>
<gene>
    <name evidence="5" type="ORF">B296_00021201</name>
</gene>
<dbReference type="InterPro" id="IPR019542">
    <property type="entry name" value="Enhancer_polycomb-like_N"/>
</dbReference>
<dbReference type="GO" id="GO:0080043">
    <property type="term" value="F:quercetin 3-O-glucosyltransferase activity"/>
    <property type="evidence" value="ECO:0007669"/>
    <property type="project" value="TreeGrafter"/>
</dbReference>
<feature type="compositionally biased region" description="Basic residues" evidence="3">
    <location>
        <begin position="279"/>
        <end position="290"/>
    </location>
</feature>
<dbReference type="InterPro" id="IPR035595">
    <property type="entry name" value="UDP_glycos_trans_CS"/>
</dbReference>
<dbReference type="CDD" id="cd03784">
    <property type="entry name" value="GT1_Gtf-like"/>
    <property type="match status" value="1"/>
</dbReference>
<evidence type="ECO:0000313" key="5">
    <source>
        <dbReference type="EMBL" id="RRT61973.1"/>
    </source>
</evidence>
<dbReference type="EMBL" id="AMZH03007173">
    <property type="protein sequence ID" value="RRT61973.1"/>
    <property type="molecule type" value="Genomic_DNA"/>
</dbReference>
<organism evidence="5 6">
    <name type="scientific">Ensete ventricosum</name>
    <name type="common">Abyssinian banana</name>
    <name type="synonym">Musa ensete</name>
    <dbReference type="NCBI Taxonomy" id="4639"/>
    <lineage>
        <taxon>Eukaryota</taxon>
        <taxon>Viridiplantae</taxon>
        <taxon>Streptophyta</taxon>
        <taxon>Embryophyta</taxon>
        <taxon>Tracheophyta</taxon>
        <taxon>Spermatophyta</taxon>
        <taxon>Magnoliopsida</taxon>
        <taxon>Liliopsida</taxon>
        <taxon>Zingiberales</taxon>
        <taxon>Musaceae</taxon>
        <taxon>Ensete</taxon>
    </lineage>
</organism>
<dbReference type="Pfam" id="PF00201">
    <property type="entry name" value="UDPGT"/>
    <property type="match status" value="1"/>
</dbReference>
<dbReference type="AlphaFoldDB" id="A0A426ZDD9"/>
<evidence type="ECO:0000256" key="3">
    <source>
        <dbReference type="SAM" id="MobiDB-lite"/>
    </source>
</evidence>
<evidence type="ECO:0000256" key="1">
    <source>
        <dbReference type="ARBA" id="ARBA00009995"/>
    </source>
</evidence>
<comment type="caution">
    <text evidence="5">The sequence shown here is derived from an EMBL/GenBank/DDBJ whole genome shotgun (WGS) entry which is preliminary data.</text>
</comment>
<dbReference type="FunFam" id="3.40.50.2000:FF:000019">
    <property type="entry name" value="Glycosyltransferase"/>
    <property type="match status" value="1"/>
</dbReference>
<dbReference type="Gene3D" id="3.40.50.2000">
    <property type="entry name" value="Glycogen Phosphorylase B"/>
    <property type="match status" value="2"/>
</dbReference>
<dbReference type="InterPro" id="IPR002213">
    <property type="entry name" value="UDP_glucos_trans"/>
</dbReference>
<feature type="domain" description="Enhancer of polycomb-like N-terminal" evidence="4">
    <location>
        <begin position="369"/>
        <end position="508"/>
    </location>
</feature>
<dbReference type="GO" id="GO:0080044">
    <property type="term" value="F:quercetin 7-O-glucosyltransferase activity"/>
    <property type="evidence" value="ECO:0007669"/>
    <property type="project" value="TreeGrafter"/>
</dbReference>
<reference evidence="5 6" key="1">
    <citation type="journal article" date="2014" name="Agronomy (Basel)">
        <title>A Draft Genome Sequence for Ensete ventricosum, the Drought-Tolerant Tree Against Hunger.</title>
        <authorList>
            <person name="Harrison J."/>
            <person name="Moore K.A."/>
            <person name="Paszkiewicz K."/>
            <person name="Jones T."/>
            <person name="Grant M."/>
            <person name="Ambacheew D."/>
            <person name="Muzemil S."/>
            <person name="Studholme D.J."/>
        </authorList>
    </citation>
    <scope>NUCLEOTIDE SEQUENCE [LARGE SCALE GENOMIC DNA]</scope>
</reference>
<dbReference type="PANTHER" id="PTHR11926:SF1534">
    <property type="entry name" value="GLYCOSYLTRANSFERASE"/>
    <property type="match status" value="1"/>
</dbReference>
<feature type="region of interest" description="Disordered" evidence="3">
    <location>
        <begin position="270"/>
        <end position="290"/>
    </location>
</feature>
<dbReference type="SUPFAM" id="SSF53756">
    <property type="entry name" value="UDP-Glycosyltransferase/glycogen phosphorylase"/>
    <property type="match status" value="1"/>
</dbReference>
<protein>
    <recommendedName>
        <fullName evidence="4">Enhancer of polycomb-like N-terminal domain-containing protein</fullName>
    </recommendedName>
</protein>
<dbReference type="Proteomes" id="UP000287651">
    <property type="component" value="Unassembled WGS sequence"/>
</dbReference>
<dbReference type="Pfam" id="PF10513">
    <property type="entry name" value="EPL1"/>
    <property type="match status" value="1"/>
</dbReference>
<dbReference type="PROSITE" id="PS00375">
    <property type="entry name" value="UDPGT"/>
    <property type="match status" value="1"/>
</dbReference>
<sequence>MEPLLCSLYFAAAPSFSLGLHLNLLNEKDTASLCSGDFNVVSSQNYADNNDKLTADGHTNLEDPFKHAPEKLDNVRSSLSEAEATYGRPSLDALSAESNSDLDRVTKNFFTSEVNVIQNAVDSSAVGKTISGEGVVQYGRFQCEDGTSQFADDTCSECPEHSSFPDKSLAGGCSSFVKTANVEGQLFDEVEKHSLHKGLLFADSTSNLVLDLNEHTIHSPTAPRSMWHRNRHTSLSRTFIHHQRMGSKDVTENALTSGYKRPRTQVSYSQLSGGYGHAAKSRSNHQKVQSHKKVKTLVANVSSHCSRSHQSYLESLACDANVLVTHGDKCWRESGAKVQLDCDDQKNWRICIKVSGAIKYVYKAHHVLQPGTTNRYTHAMMWKGGKEWMLEFTDRNQWYIFKQMHEECYNQNIRAASVKNIPIPGVRLLPNGDDGCVEMPFIRSSSKYFRQVGTEVDLALDSSHVLYDMDSEDEEWISTVGANMDAKDSKMTEVTDEMFERVMDMLEKFAYTQQCEEITNDDIEKYMADYGPADTIKVIYEHWRQKRKKKGSLTPTVLGGHSVMELKRQQHFLVATFPFQGHINPVLHLAKHLARSAAGPLVTFSTSLSAHRRMFPSAPDHHDVSDGLLSYLPFSDGFDDGDSGGVAGFNRFMAEFKVTASRSLSSIVAGLAARGRPVTCIVYTMLLPWAADVACEYGIPSVHYWIQPATVFAVYYHYFHDSGAVVDAHRDDPSFTVTFPRMPPMKISDVPSFLTSPVDHPLYSVYLTLREAFAALDAEKAASSSKPRVLVNTFDELEPDALAAVDEIDMLSIGPLIPSWSSSGSAAPKDTETGAGGDIFKPDDKGYMEWLDSQPEWSVVYVSFGSLHHFTKRELEELSAGLEECGRPYLWVVRRDNRQAGGLREGGGQGMVVEWCSQVKVLSHAAVGCFVTHCGWNSMLESLACGVPTVGAPRLSDQRTNARMADGAWGTGVTAELSEDGVVEAGELKRCVELVMGEGERGKEMRRKAVQWQERARAAVSEGGSSDRNLTAFLEDITKGSQATNSGQQYLE</sequence>
<accession>A0A426ZDD9</accession>
<proteinExistence type="inferred from homology"/>
<evidence type="ECO:0000259" key="4">
    <source>
        <dbReference type="Pfam" id="PF10513"/>
    </source>
</evidence>
<dbReference type="PANTHER" id="PTHR11926">
    <property type="entry name" value="GLUCOSYL/GLUCURONOSYL TRANSFERASES"/>
    <property type="match status" value="1"/>
</dbReference>
<evidence type="ECO:0000313" key="6">
    <source>
        <dbReference type="Proteomes" id="UP000287651"/>
    </source>
</evidence>
<keyword evidence="2" id="KW-0808">Transferase</keyword>
<evidence type="ECO:0000256" key="2">
    <source>
        <dbReference type="ARBA" id="ARBA00022679"/>
    </source>
</evidence>
<comment type="similarity">
    <text evidence="1">Belongs to the UDP-glycosyltransferase family.</text>
</comment>